<evidence type="ECO:0000259" key="4">
    <source>
        <dbReference type="Pfam" id="PF01656"/>
    </source>
</evidence>
<reference evidence="5 6" key="1">
    <citation type="submission" date="2016-06" db="EMBL/GenBank/DDBJ databases">
        <title>Genome sequence of Oerskovia enterophila DSM 43852.</title>
        <authorList>
            <person name="Poehlein A."/>
            <person name="Jag V."/>
            <person name="Bengelsdorf F.R."/>
            <person name="Daniel R."/>
            <person name="Duerre P."/>
        </authorList>
    </citation>
    <scope>NUCLEOTIDE SEQUENCE [LARGE SCALE GENOMIC DNA]</scope>
    <source>
        <strain evidence="5 6">DSM 43852</strain>
    </source>
</reference>
<keyword evidence="6" id="KW-1185">Reference proteome</keyword>
<dbReference type="InterPro" id="IPR002586">
    <property type="entry name" value="CobQ/CobB/MinD/ParA_Nub-bd_dom"/>
</dbReference>
<evidence type="ECO:0000313" key="5">
    <source>
        <dbReference type="EMBL" id="OCI32859.1"/>
    </source>
</evidence>
<dbReference type="Pfam" id="PF01656">
    <property type="entry name" value="CbiA"/>
    <property type="match status" value="1"/>
</dbReference>
<keyword evidence="1" id="KW-0547">Nucleotide-binding</keyword>
<gene>
    <name evidence="5" type="ORF">OERS_04510</name>
</gene>
<feature type="compositionally biased region" description="Pro residues" evidence="3">
    <location>
        <begin position="147"/>
        <end position="159"/>
    </location>
</feature>
<feature type="region of interest" description="Disordered" evidence="3">
    <location>
        <begin position="131"/>
        <end position="159"/>
    </location>
</feature>
<protein>
    <submittedName>
        <fullName evidence="5">CobQ/CobB/MinD/ParA nucleotide binding domain protein</fullName>
    </submittedName>
</protein>
<sequence>MEPSPVALIGLPGLAGALRAAGVEVVGGTSAFKDDANAARSLIASGTQLTVLAADRTTVGLRPWLAKVAVSCPTFILRVDGGAGLEIAGATDIPLPSAFAEILAYADLEMVDNELGSAIVDGDGNCVLAETSSPSPAAAPAAVEPSAPAPSPAPSPAPVPVPAAVRAPVEPGPIALPAAVPVAVADSNPWATPPPAARAREVEEDENGWDQEPATPVPQLAYVPAAPAPAPALAPVPARPAPAPIETFDASDFLVAASPDTTARERRAPARGLVVPVVAGKGGVGKSSMSISIADAAATTGGLSVCLVDANRGQGDLSRYLRIRGASVPTIYDAAVGAASYDDVILGPDSTSQLRPQLLPDLPFSVILAPPDHLADPDVVTTEVYLRALDAARRRFDVVVVDTQIVEASDTSGLIDGLVIPSLVDGGWAVGLTDPSTPGVENLRHRLTAFRAAGVTSDRMLVVLNRVSPDMSMDDERFGRMYTGLGSYLGQVEETILVKNAMNAGDSPYKLGALAPMIDAICRRVTGRPEFDPARHAEPRKRRGLFGRRR</sequence>
<evidence type="ECO:0000256" key="2">
    <source>
        <dbReference type="ARBA" id="ARBA00022840"/>
    </source>
</evidence>
<keyword evidence="2" id="KW-0067">ATP-binding</keyword>
<proteinExistence type="predicted"/>
<dbReference type="EMBL" id="MAQA01000003">
    <property type="protein sequence ID" value="OCI32859.1"/>
    <property type="molecule type" value="Genomic_DNA"/>
</dbReference>
<evidence type="ECO:0000256" key="1">
    <source>
        <dbReference type="ARBA" id="ARBA00022741"/>
    </source>
</evidence>
<dbReference type="PANTHER" id="PTHR43384">
    <property type="entry name" value="SEPTUM SITE-DETERMINING PROTEIN MIND HOMOLOG, CHLOROPLASTIC-RELATED"/>
    <property type="match status" value="1"/>
</dbReference>
<organism evidence="5 6">
    <name type="scientific">Oerskovia enterophila</name>
    <dbReference type="NCBI Taxonomy" id="43678"/>
    <lineage>
        <taxon>Bacteria</taxon>
        <taxon>Bacillati</taxon>
        <taxon>Actinomycetota</taxon>
        <taxon>Actinomycetes</taxon>
        <taxon>Micrococcales</taxon>
        <taxon>Cellulomonadaceae</taxon>
        <taxon>Oerskovia</taxon>
    </lineage>
</organism>
<dbReference type="InterPro" id="IPR027417">
    <property type="entry name" value="P-loop_NTPase"/>
</dbReference>
<accession>A0ABX2YAV5</accession>
<dbReference type="Proteomes" id="UP000093412">
    <property type="component" value="Unassembled WGS sequence"/>
</dbReference>
<dbReference type="PANTHER" id="PTHR43384:SF6">
    <property type="entry name" value="SEPTUM SITE-DETERMINING PROTEIN MIND HOMOLOG, CHLOROPLASTIC"/>
    <property type="match status" value="1"/>
</dbReference>
<evidence type="ECO:0000256" key="3">
    <source>
        <dbReference type="SAM" id="MobiDB-lite"/>
    </source>
</evidence>
<feature type="region of interest" description="Disordered" evidence="3">
    <location>
        <begin position="191"/>
        <end position="214"/>
    </location>
</feature>
<feature type="domain" description="CobQ/CobB/MinD/ParA nucleotide binding" evidence="4">
    <location>
        <begin position="277"/>
        <end position="473"/>
    </location>
</feature>
<dbReference type="Gene3D" id="3.40.50.300">
    <property type="entry name" value="P-loop containing nucleotide triphosphate hydrolases"/>
    <property type="match status" value="1"/>
</dbReference>
<comment type="caution">
    <text evidence="5">The sequence shown here is derived from an EMBL/GenBank/DDBJ whole genome shotgun (WGS) entry which is preliminary data.</text>
</comment>
<evidence type="ECO:0000313" key="6">
    <source>
        <dbReference type="Proteomes" id="UP000093412"/>
    </source>
</evidence>
<dbReference type="InterPro" id="IPR050625">
    <property type="entry name" value="ParA/MinD_ATPase"/>
</dbReference>
<feature type="compositionally biased region" description="Basic residues" evidence="3">
    <location>
        <begin position="538"/>
        <end position="550"/>
    </location>
</feature>
<feature type="compositionally biased region" description="Low complexity" evidence="3">
    <location>
        <begin position="132"/>
        <end position="146"/>
    </location>
</feature>
<name>A0ABX2YAV5_9CELL</name>
<feature type="region of interest" description="Disordered" evidence="3">
    <location>
        <begin position="530"/>
        <end position="550"/>
    </location>
</feature>
<dbReference type="SUPFAM" id="SSF52540">
    <property type="entry name" value="P-loop containing nucleoside triphosphate hydrolases"/>
    <property type="match status" value="1"/>
</dbReference>